<name>A0A7Y0HPW2_9CLOT</name>
<dbReference type="AlphaFoldDB" id="A0A7Y0HPW2"/>
<dbReference type="Pfam" id="PF04860">
    <property type="entry name" value="Phage_portal"/>
    <property type="match status" value="1"/>
</dbReference>
<accession>A0A7Y0HPW2</accession>
<evidence type="ECO:0000313" key="2">
    <source>
        <dbReference type="Proteomes" id="UP000537131"/>
    </source>
</evidence>
<dbReference type="EMBL" id="JABBNI010000065">
    <property type="protein sequence ID" value="NMM65489.1"/>
    <property type="molecule type" value="Genomic_DNA"/>
</dbReference>
<organism evidence="1 2">
    <name type="scientific">Clostridium muellerianum</name>
    <dbReference type="NCBI Taxonomy" id="2716538"/>
    <lineage>
        <taxon>Bacteria</taxon>
        <taxon>Bacillati</taxon>
        <taxon>Bacillota</taxon>
        <taxon>Clostridia</taxon>
        <taxon>Eubacteriales</taxon>
        <taxon>Clostridiaceae</taxon>
        <taxon>Clostridium</taxon>
    </lineage>
</organism>
<keyword evidence="2" id="KW-1185">Reference proteome</keyword>
<dbReference type="InterPro" id="IPR006944">
    <property type="entry name" value="Phage/GTA_portal"/>
</dbReference>
<gene>
    <name evidence="1" type="ORF">HBE96_23200</name>
</gene>
<sequence>MIFNKIQEKREVSVNDWKTVYSFENGYEITPFEMEMKESTYFSCINDISQDIAKCTLQVKRETQKGEVLAKDHYLYDKLRLRPNPYMSAIDCYKSFVALAKHNGYAGLLINRKGSKIEGLYPVKITNCVIDDAGLIKSVMNNKILWDYESVNCETGSCFDKDIIVLRDFTMDGIKGKANKNILNESLDTSLKSQNYLNTLFSNGLTNKIVVQLTSDIKEEKEIKKIQDKFSRIYSSNGKVFTVPAGYFASSLNLSLADAQYEQLRRLSKEEIAMSFRVPLTKLGFVKENARSEEQDNLKYLGECLLVIFEQIEQEMDYKLLTEKERRQGYKVRFNVNVLLRTDSKTQADVINSYVSNGVYDLDYAKDILGVPKLGGEPIITLPSGQVLLKDLLAGKVSYLKDNKSTSRGGDGEDEETEGN</sequence>
<dbReference type="InterPro" id="IPR006427">
    <property type="entry name" value="Portal_HK97"/>
</dbReference>
<reference evidence="1 2" key="1">
    <citation type="submission" date="2020-04" db="EMBL/GenBank/DDBJ databases">
        <authorList>
            <person name="Doyle D.A."/>
        </authorList>
    </citation>
    <scope>NUCLEOTIDE SEQUENCE [LARGE SCALE GENOMIC DNA]</scope>
    <source>
        <strain evidence="1 2">P21</strain>
    </source>
</reference>
<proteinExistence type="predicted"/>
<reference evidence="1 2" key="2">
    <citation type="submission" date="2020-06" db="EMBL/GenBank/DDBJ databases">
        <title>Complete Genome Sequence of Clostridium muelleri sp. nov. P21T, an Acid-Alcohol Producing Acetogen Isolated from Old Hay.</title>
        <authorList>
            <person name="Duncan K.E."/>
            <person name="Tanner R.S."/>
        </authorList>
    </citation>
    <scope>NUCLEOTIDE SEQUENCE [LARGE SCALE GENOMIC DNA]</scope>
    <source>
        <strain evidence="1 2">P21</strain>
    </source>
</reference>
<evidence type="ECO:0000313" key="1">
    <source>
        <dbReference type="EMBL" id="NMM65489.1"/>
    </source>
</evidence>
<dbReference type="Proteomes" id="UP000537131">
    <property type="component" value="Unassembled WGS sequence"/>
</dbReference>
<protein>
    <submittedName>
        <fullName evidence="1">Phage portal protein</fullName>
    </submittedName>
</protein>
<dbReference type="RefSeq" id="WP_169300070.1">
    <property type="nucleotide sequence ID" value="NZ_JABBNI010000065.1"/>
</dbReference>
<comment type="caution">
    <text evidence="1">The sequence shown here is derived from an EMBL/GenBank/DDBJ whole genome shotgun (WGS) entry which is preliminary data.</text>
</comment>
<dbReference type="NCBIfam" id="TIGR01537">
    <property type="entry name" value="portal_HK97"/>
    <property type="match status" value="1"/>
</dbReference>